<feature type="domain" description="Transposase IS30-like HTH" evidence="1">
    <location>
        <begin position="17"/>
        <end position="55"/>
    </location>
</feature>
<comment type="caution">
    <text evidence="2">The sequence shown here is derived from an EMBL/GenBank/DDBJ whole genome shotgun (WGS) entry which is preliminary data.</text>
</comment>
<evidence type="ECO:0000313" key="2">
    <source>
        <dbReference type="EMBL" id="MCB8606528.1"/>
    </source>
</evidence>
<organism evidence="2 3">
    <name type="scientific">Veillonella nakazawae</name>
    <dbReference type="NCBI Taxonomy" id="2682456"/>
    <lineage>
        <taxon>Bacteria</taxon>
        <taxon>Bacillati</taxon>
        <taxon>Bacillota</taxon>
        <taxon>Negativicutes</taxon>
        <taxon>Veillonellales</taxon>
        <taxon>Veillonellaceae</taxon>
        <taxon>Veillonella</taxon>
    </lineage>
</organism>
<reference evidence="2" key="1">
    <citation type="submission" date="2021-10" db="EMBL/GenBank/DDBJ databases">
        <title>Collection of gut derived symbiotic bacterial strains cultured from healthy donors.</title>
        <authorList>
            <person name="Lin H."/>
            <person name="Littmann E."/>
            <person name="Kohout C."/>
            <person name="Pamer E.G."/>
        </authorList>
    </citation>
    <scope>NUCLEOTIDE SEQUENCE</scope>
    <source>
        <strain evidence="2">DFI.4.35</strain>
    </source>
</reference>
<gene>
    <name evidence="2" type="ORF">LJD63_09675</name>
</gene>
<dbReference type="AlphaFoldDB" id="A0AB35HGY3"/>
<dbReference type="Pfam" id="PF13936">
    <property type="entry name" value="HTH_38"/>
    <property type="match status" value="1"/>
</dbReference>
<proteinExistence type="predicted"/>
<dbReference type="Proteomes" id="UP001198010">
    <property type="component" value="Unassembled WGS sequence"/>
</dbReference>
<feature type="non-terminal residue" evidence="2">
    <location>
        <position position="1"/>
    </location>
</feature>
<dbReference type="EMBL" id="JAJDLA010000032">
    <property type="protein sequence ID" value="MCB8606528.1"/>
    <property type="molecule type" value="Genomic_DNA"/>
</dbReference>
<dbReference type="InterPro" id="IPR025246">
    <property type="entry name" value="IS30-like_HTH"/>
</dbReference>
<accession>A0AB35HGY3</accession>
<protein>
    <submittedName>
        <fullName evidence="2">Helix-turn-helix domain-containing protein</fullName>
    </submittedName>
</protein>
<dbReference type="RefSeq" id="WP_227283832.1">
    <property type="nucleotide sequence ID" value="NZ_JAJDLA010000032.1"/>
</dbReference>
<evidence type="ECO:0000313" key="3">
    <source>
        <dbReference type="Proteomes" id="UP001198010"/>
    </source>
</evidence>
<name>A0AB35HGY3_9FIRM</name>
<evidence type="ECO:0000259" key="1">
    <source>
        <dbReference type="Pfam" id="PF13936"/>
    </source>
</evidence>
<sequence length="127" mass="14290">LTSSIGINSNTFCPITLNLEERFYLEKRLLAGDPINTIAKALGRSRTTIYAEKKRGTVVQIRQNKAVLMYIADCGQLAYERTRQGSFNTLKAGSIEPFLSWVENKVRVDKWSLDAAVELQNASRSLH</sequence>